<evidence type="ECO:0000313" key="3">
    <source>
        <dbReference type="Proteomes" id="UP000287853"/>
    </source>
</evidence>
<name>A0A3S3RTJ8_9BACT</name>
<proteinExistence type="predicted"/>
<feature type="compositionally biased region" description="Low complexity" evidence="1">
    <location>
        <begin position="17"/>
        <end position="26"/>
    </location>
</feature>
<protein>
    <submittedName>
        <fullName evidence="2">Uncharacterized protein</fullName>
    </submittedName>
</protein>
<evidence type="ECO:0000256" key="1">
    <source>
        <dbReference type="SAM" id="MobiDB-lite"/>
    </source>
</evidence>
<accession>A0A3S3RTJ8</accession>
<keyword evidence="3" id="KW-1185">Reference proteome</keyword>
<comment type="caution">
    <text evidence="2">The sequence shown here is derived from an EMBL/GenBank/DDBJ whole genome shotgun (WGS) entry which is preliminary data.</text>
</comment>
<reference evidence="2 3" key="1">
    <citation type="submission" date="2017-01" db="EMBL/GenBank/DDBJ databases">
        <title>The cable genome- insights into the physiology and evolution of filamentous bacteria capable of sulfide oxidation via long distance electron transfer.</title>
        <authorList>
            <person name="Schreiber L."/>
            <person name="Bjerg J.T."/>
            <person name="Boggild A."/>
            <person name="Van De Vossenberg J."/>
            <person name="Meysman F."/>
            <person name="Nielsen L.P."/>
            <person name="Schramm A."/>
            <person name="Kjeldsen K.U."/>
        </authorList>
    </citation>
    <scope>NUCLEOTIDE SEQUENCE [LARGE SCALE GENOMIC DNA]</scope>
    <source>
        <strain evidence="2">MCF</strain>
    </source>
</reference>
<organism evidence="2 3">
    <name type="scientific">Candidatus Electrothrix aarhusensis</name>
    <dbReference type="NCBI Taxonomy" id="1859131"/>
    <lineage>
        <taxon>Bacteria</taxon>
        <taxon>Pseudomonadati</taxon>
        <taxon>Thermodesulfobacteriota</taxon>
        <taxon>Desulfobulbia</taxon>
        <taxon>Desulfobulbales</taxon>
        <taxon>Desulfobulbaceae</taxon>
        <taxon>Candidatus Electrothrix</taxon>
    </lineage>
</organism>
<dbReference type="AlphaFoldDB" id="A0A3S3RTJ8"/>
<feature type="region of interest" description="Disordered" evidence="1">
    <location>
        <begin position="1"/>
        <end position="38"/>
    </location>
</feature>
<evidence type="ECO:0000313" key="2">
    <source>
        <dbReference type="EMBL" id="RWX47669.1"/>
    </source>
</evidence>
<dbReference type="Proteomes" id="UP000287853">
    <property type="component" value="Unassembled WGS sequence"/>
</dbReference>
<gene>
    <name evidence="2" type="ORF">H206_06103</name>
</gene>
<sequence length="38" mass="4450">MPNSGKNRMKPQQKPNLSRLRSSALKRSLKKEMRLSPR</sequence>
<dbReference type="EMBL" id="MTKO01000029">
    <property type="protein sequence ID" value="RWX47669.1"/>
    <property type="molecule type" value="Genomic_DNA"/>
</dbReference>